<keyword evidence="2" id="KW-1185">Reference proteome</keyword>
<sequence>MRLWVKISQVTALSRREFLVVFESLKDRKVVLSRLLGFLDGKAVRMVEWEKQNLIKLAVNMKVAWVELWDLSPFLEDQVGSLLEAIGPVVSHLLERQSGLRQGPLGDGLRSSGWRTVWKRLVIGRTNNSDKNNSAKLNLQRTPECDVLGKKSSRQEQSKNLLAALVEILDDNLVNTLPVEGRELGVQGSARPTGSDCSRIARGSQQHVGGANWVHQEDCGTVLEDARKIQMATEGEFLSEEVNSVDDEKAESSLVKSSNKGGLVRNFRAKQSIVFRSLDWLDAPFEREIEENMKGDGGDRLKDCRQILGELDSNGREAERSGSERDVNLEDKIGRRWGEEGLKQVRKVLKKLSQQDVGSKDKENRPASQ</sequence>
<accession>A0ABD1Z8Z9</accession>
<evidence type="ECO:0000313" key="2">
    <source>
        <dbReference type="Proteomes" id="UP001605036"/>
    </source>
</evidence>
<evidence type="ECO:0000313" key="1">
    <source>
        <dbReference type="EMBL" id="KAL2644277.1"/>
    </source>
</evidence>
<reference evidence="1 2" key="1">
    <citation type="submission" date="2024-09" db="EMBL/GenBank/DDBJ databases">
        <title>Chromosome-scale assembly of Riccia fluitans.</title>
        <authorList>
            <person name="Paukszto L."/>
            <person name="Sawicki J."/>
            <person name="Karawczyk K."/>
            <person name="Piernik-Szablinska J."/>
            <person name="Szczecinska M."/>
            <person name="Mazdziarz M."/>
        </authorList>
    </citation>
    <scope>NUCLEOTIDE SEQUENCE [LARGE SCALE GENOMIC DNA]</scope>
    <source>
        <strain evidence="1">Rf_01</strain>
        <tissue evidence="1">Aerial parts of the thallus</tissue>
    </source>
</reference>
<gene>
    <name evidence="1" type="ORF">R1flu_011864</name>
</gene>
<protein>
    <recommendedName>
        <fullName evidence="3">DUF4283 domain-containing protein</fullName>
    </recommendedName>
</protein>
<dbReference type="AlphaFoldDB" id="A0ABD1Z8Z9"/>
<proteinExistence type="predicted"/>
<dbReference type="EMBL" id="JBHFFA010000002">
    <property type="protein sequence ID" value="KAL2644277.1"/>
    <property type="molecule type" value="Genomic_DNA"/>
</dbReference>
<organism evidence="1 2">
    <name type="scientific">Riccia fluitans</name>
    <dbReference type="NCBI Taxonomy" id="41844"/>
    <lineage>
        <taxon>Eukaryota</taxon>
        <taxon>Viridiplantae</taxon>
        <taxon>Streptophyta</taxon>
        <taxon>Embryophyta</taxon>
        <taxon>Marchantiophyta</taxon>
        <taxon>Marchantiopsida</taxon>
        <taxon>Marchantiidae</taxon>
        <taxon>Marchantiales</taxon>
        <taxon>Ricciaceae</taxon>
        <taxon>Riccia</taxon>
    </lineage>
</organism>
<dbReference type="Proteomes" id="UP001605036">
    <property type="component" value="Unassembled WGS sequence"/>
</dbReference>
<comment type="caution">
    <text evidence="1">The sequence shown here is derived from an EMBL/GenBank/DDBJ whole genome shotgun (WGS) entry which is preliminary data.</text>
</comment>
<evidence type="ECO:0008006" key="3">
    <source>
        <dbReference type="Google" id="ProtNLM"/>
    </source>
</evidence>
<name>A0ABD1Z8Z9_9MARC</name>